<accession>A0ABY8N494</accession>
<feature type="compositionally biased region" description="Basic and acidic residues" evidence="1">
    <location>
        <begin position="235"/>
        <end position="254"/>
    </location>
</feature>
<dbReference type="Proteomes" id="UP001232117">
    <property type="component" value="Chromosome"/>
</dbReference>
<name>A0ABY8N494_9FLAO</name>
<evidence type="ECO:0000256" key="1">
    <source>
        <dbReference type="SAM" id="MobiDB-lite"/>
    </source>
</evidence>
<feature type="region of interest" description="Disordered" evidence="1">
    <location>
        <begin position="235"/>
        <end position="314"/>
    </location>
</feature>
<reference evidence="2 3" key="1">
    <citation type="submission" date="2023-06" db="EMBL/GenBank/DDBJ databases">
        <title>Complete Genome Sequence of Flavobacterium keumense K3R-10.</title>
        <authorList>
            <person name="Jeong H."/>
            <person name="Jhang S.Y."/>
            <person name="Kim J.N."/>
        </authorList>
    </citation>
    <scope>NUCLEOTIDE SEQUENCE [LARGE SCALE GENOMIC DNA]</scope>
    <source>
        <strain evidence="2 3">K3R-10</strain>
    </source>
</reference>
<feature type="compositionally biased region" description="Polar residues" evidence="1">
    <location>
        <begin position="255"/>
        <end position="278"/>
    </location>
</feature>
<proteinExistence type="predicted"/>
<dbReference type="EMBL" id="CP092332">
    <property type="protein sequence ID" value="WGK94464.1"/>
    <property type="molecule type" value="Genomic_DNA"/>
</dbReference>
<dbReference type="RefSeq" id="WP_264532809.1">
    <property type="nucleotide sequence ID" value="NZ_CP092332.1"/>
</dbReference>
<feature type="compositionally biased region" description="Polar residues" evidence="1">
    <location>
        <begin position="288"/>
        <end position="302"/>
    </location>
</feature>
<gene>
    <name evidence="2" type="ORF">MG292_10330</name>
</gene>
<organism evidence="2 3">
    <name type="scientific">Flavobacterium keumense</name>
    <dbReference type="NCBI Taxonomy" id="1306518"/>
    <lineage>
        <taxon>Bacteria</taxon>
        <taxon>Pseudomonadati</taxon>
        <taxon>Bacteroidota</taxon>
        <taxon>Flavobacteriia</taxon>
        <taxon>Flavobacteriales</taxon>
        <taxon>Flavobacteriaceae</taxon>
        <taxon>Flavobacterium</taxon>
    </lineage>
</organism>
<keyword evidence="3" id="KW-1185">Reference proteome</keyword>
<evidence type="ECO:0000313" key="2">
    <source>
        <dbReference type="EMBL" id="WGK94464.1"/>
    </source>
</evidence>
<evidence type="ECO:0000313" key="3">
    <source>
        <dbReference type="Proteomes" id="UP001232117"/>
    </source>
</evidence>
<feature type="compositionally biased region" description="Low complexity" evidence="1">
    <location>
        <begin position="303"/>
        <end position="314"/>
    </location>
</feature>
<sequence>MKPNVFFWTLIGTLIVIQAQAQNTIQINATNSDSNANLDLRAIASQFGKSQNLEDFEMRLNDPNLQLSNLDLNNDNEVDYLRVVESIENRTHLILIQAIINRDIYQDVATINVTKDNYNAITVQIIGNRVVYGNHCIYQPTFYTTPTLLSVFWNSNYRPYYSNWRWNYYPKHYYSWHPYPTHSYRKNINYYLNHNRFYGNINSNRYYPITKTYGNQYPNYIYSNRERYESNRREFNQNRAYRRDDEFYNERRNDNSYSNKIDNEPQRNNYTRENTQNRPLEIKEVEINRNNTQYVSTPSIQENNRNSRGNFRRN</sequence>
<protein>
    <submittedName>
        <fullName evidence="2">Uncharacterized protein</fullName>
    </submittedName>
</protein>